<dbReference type="PROSITE" id="PS50294">
    <property type="entry name" value="WD_REPEATS_REGION"/>
    <property type="match status" value="3"/>
</dbReference>
<feature type="repeat" description="WD" evidence="11">
    <location>
        <begin position="565"/>
        <end position="597"/>
    </location>
</feature>
<dbReference type="GO" id="GO:0005634">
    <property type="term" value="C:nucleus"/>
    <property type="evidence" value="ECO:0007669"/>
    <property type="project" value="UniProtKB-SubCell"/>
</dbReference>
<evidence type="ECO:0000256" key="8">
    <source>
        <dbReference type="ARBA" id="ARBA00022694"/>
    </source>
</evidence>
<evidence type="ECO:0000256" key="2">
    <source>
        <dbReference type="ARBA" id="ARBA00004496"/>
    </source>
</evidence>
<feature type="repeat" description="WD" evidence="11">
    <location>
        <begin position="257"/>
        <end position="287"/>
    </location>
</feature>
<dbReference type="FunFam" id="2.130.10.10:FF:000400">
    <property type="entry name" value="Elongator acetyltransferase complex subunit 2"/>
    <property type="match status" value="1"/>
</dbReference>
<dbReference type="Proteomes" id="UP000256601">
    <property type="component" value="Unassembled WGS sequence"/>
</dbReference>
<keyword evidence="10" id="KW-0539">Nucleus</keyword>
<dbReference type="PANTHER" id="PTHR44111:SF1">
    <property type="entry name" value="ELONGATOR COMPLEX PROTEIN 2"/>
    <property type="match status" value="1"/>
</dbReference>
<evidence type="ECO:0000256" key="4">
    <source>
        <dbReference type="ARBA" id="ARBA00005881"/>
    </source>
</evidence>
<evidence type="ECO:0000256" key="9">
    <source>
        <dbReference type="ARBA" id="ARBA00022737"/>
    </source>
</evidence>
<dbReference type="SUPFAM" id="SSF50978">
    <property type="entry name" value="WD40 repeat-like"/>
    <property type="match status" value="2"/>
</dbReference>
<evidence type="ECO:0000256" key="11">
    <source>
        <dbReference type="PROSITE-ProRule" id="PRU00221"/>
    </source>
</evidence>
<evidence type="ECO:0000256" key="6">
    <source>
        <dbReference type="ARBA" id="ARBA00022490"/>
    </source>
</evidence>
<gene>
    <name evidence="12" type="ORF">B0I71DRAFT_133739</name>
</gene>
<evidence type="ECO:0000313" key="13">
    <source>
        <dbReference type="Proteomes" id="UP000256601"/>
    </source>
</evidence>
<dbReference type="Gene3D" id="2.130.10.10">
    <property type="entry name" value="YVTN repeat-like/Quinoprotein amine dehydrogenase"/>
    <property type="match status" value="4"/>
</dbReference>
<feature type="repeat" description="WD" evidence="11">
    <location>
        <begin position="354"/>
        <end position="385"/>
    </location>
</feature>
<dbReference type="EMBL" id="KZ859022">
    <property type="protein sequence ID" value="RDW24747.1"/>
    <property type="molecule type" value="Genomic_DNA"/>
</dbReference>
<organism evidence="12 13">
    <name type="scientific">Yarrowia lipolytica</name>
    <name type="common">Candida lipolytica</name>
    <dbReference type="NCBI Taxonomy" id="4952"/>
    <lineage>
        <taxon>Eukaryota</taxon>
        <taxon>Fungi</taxon>
        <taxon>Dikarya</taxon>
        <taxon>Ascomycota</taxon>
        <taxon>Saccharomycotina</taxon>
        <taxon>Dipodascomycetes</taxon>
        <taxon>Dipodascales</taxon>
        <taxon>Dipodascales incertae sedis</taxon>
        <taxon>Yarrowia</taxon>
    </lineage>
</organism>
<dbReference type="Pfam" id="PF00400">
    <property type="entry name" value="WD40"/>
    <property type="match status" value="8"/>
</dbReference>
<protein>
    <recommendedName>
        <fullName evidence="5">Elongator complex protein 2</fullName>
    </recommendedName>
</protein>
<dbReference type="InterPro" id="IPR001680">
    <property type="entry name" value="WD40_rpt"/>
</dbReference>
<dbReference type="VEuPathDB" id="FungiDB:YALI1_C32253g"/>
<dbReference type="AlphaFoldDB" id="A0A371C341"/>
<feature type="repeat" description="WD" evidence="11">
    <location>
        <begin position="176"/>
        <end position="219"/>
    </location>
</feature>
<evidence type="ECO:0000256" key="1">
    <source>
        <dbReference type="ARBA" id="ARBA00004123"/>
    </source>
</evidence>
<feature type="repeat" description="WD" evidence="11">
    <location>
        <begin position="613"/>
        <end position="647"/>
    </location>
</feature>
<dbReference type="InterPro" id="IPR015943">
    <property type="entry name" value="WD40/YVTN_repeat-like_dom_sf"/>
</dbReference>
<keyword evidence="6" id="KW-0963">Cytoplasm</keyword>
<dbReference type="SMART" id="SM00320">
    <property type="entry name" value="WD40"/>
    <property type="match status" value="11"/>
</dbReference>
<sequence length="744" mass="82781">MTELIAAGGNIHGNSSDYKDNVLVFGVGRALAFWEPKQAKNISNLLTGHSDNVTAVRFGKDMLLSGAVDGHVLVWKKHGNSWTVGQTLKDHNRAVGDIAVCGDIVATASSDGSVCVYRVKEDLELIQKLEEGPRFMPLCLGITSYEGKQILAVGGTSKLVFIYVMGEDRFSLEASLKGHEDWIRSLDFTIDEGDFLLASASQDKYIRLWRLHFGEGVANRRTADITDPFLTSPLLSNKEYTFEVAGTRATFSFEALVMGHDDWVYQVRWNGLRLLSASADTSLMMWQPDLSSGVWTADARLGEITVKGATTATGSSGGFMTCLWLDDDYVATIGKTGSWRLWKGDERWTSATSITGHFKEATDVCWAKDGSYLLSASHDQTTRIFAPIEGTWREVTRPQIHGYDMICLASIDGDTFVSGADEKILRTFTKPRGVAELLEKLCNISSGDSLPESASMPALGLSNKAVSQDEEPDEGQEREDTVMDASSNIYQVIADLKTAPLEEHLQRRTLWPEVDKLYGHGYEITCVSASQDSSVIATACRANSSKHAVIRLYETKTWQELANPLEYHQLTVTRTRFSPDDKYLLSVSRDRNWAVWEKTADNYALFSTQEKSPNGHNRIIWDCAWAPLEFGSRVFLTASRDKSLRVWREKEGIWETAATEKFPDAVTACDVLPELENGNLKVIVGLDNGQVYLVTVTKEFQMTSAKQTLHCDKRINRISWQPESNKRYALASADKSVRIACTEQ</sequence>
<keyword evidence="8" id="KW-0819">tRNA processing</keyword>
<dbReference type="PANTHER" id="PTHR44111">
    <property type="entry name" value="ELONGATOR COMPLEX PROTEIN 2"/>
    <property type="match status" value="1"/>
</dbReference>
<dbReference type="InterPro" id="IPR037289">
    <property type="entry name" value="Elp2"/>
</dbReference>
<feature type="repeat" description="WD" evidence="11">
    <location>
        <begin position="46"/>
        <end position="76"/>
    </location>
</feature>
<dbReference type="InterPro" id="IPR036322">
    <property type="entry name" value="WD40_repeat_dom_sf"/>
</dbReference>
<keyword evidence="7 11" id="KW-0853">WD repeat</keyword>
<reference evidence="12 13" key="1">
    <citation type="submission" date="2018-07" db="EMBL/GenBank/DDBJ databases">
        <title>Draft Genome Assemblies for Five Robust Yarrowia lipolytica Strains Exhibiting High Lipid Production and Pentose Sugar Utilization and Sugar Alcohol Secretion from Undetoxified Lignocellulosic Biomass Hydrolysates.</title>
        <authorList>
            <consortium name="DOE Joint Genome Institute"/>
            <person name="Walker C."/>
            <person name="Ryu S."/>
            <person name="Na H."/>
            <person name="Zane M."/>
            <person name="LaButti K."/>
            <person name="Lipzen A."/>
            <person name="Haridas S."/>
            <person name="Barry K."/>
            <person name="Grigoriev I.V."/>
            <person name="Quarterman J."/>
            <person name="Slininger P."/>
            <person name="Dien B."/>
            <person name="Trinh C.T."/>
        </authorList>
    </citation>
    <scope>NUCLEOTIDE SEQUENCE [LARGE SCALE GENOMIC DNA]</scope>
    <source>
        <strain evidence="12 13">YB392</strain>
    </source>
</reference>
<keyword evidence="9" id="KW-0677">Repeat</keyword>
<evidence type="ECO:0000256" key="10">
    <source>
        <dbReference type="ARBA" id="ARBA00023242"/>
    </source>
</evidence>
<evidence type="ECO:0000313" key="12">
    <source>
        <dbReference type="EMBL" id="RDW24747.1"/>
    </source>
</evidence>
<comment type="subcellular location">
    <subcellularLocation>
        <location evidence="2">Cytoplasm</location>
    </subcellularLocation>
    <subcellularLocation>
        <location evidence="1">Nucleus</location>
    </subcellularLocation>
</comment>
<name>A0A371C341_YARLL</name>
<evidence type="ECO:0000256" key="7">
    <source>
        <dbReference type="ARBA" id="ARBA00022574"/>
    </source>
</evidence>
<proteinExistence type="inferred from homology"/>
<evidence type="ECO:0000256" key="3">
    <source>
        <dbReference type="ARBA" id="ARBA00005043"/>
    </source>
</evidence>
<accession>A0A371C341</accession>
<dbReference type="UniPathway" id="UPA00988"/>
<dbReference type="GO" id="GO:0005737">
    <property type="term" value="C:cytoplasm"/>
    <property type="evidence" value="ECO:0007669"/>
    <property type="project" value="UniProtKB-SubCell"/>
</dbReference>
<evidence type="ECO:0000256" key="5">
    <source>
        <dbReference type="ARBA" id="ARBA00020267"/>
    </source>
</evidence>
<dbReference type="PROSITE" id="PS50082">
    <property type="entry name" value="WD_REPEATS_2"/>
    <property type="match status" value="6"/>
</dbReference>
<comment type="similarity">
    <text evidence="4">Belongs to the WD repeat ELP2 family.</text>
</comment>
<comment type="pathway">
    <text evidence="3">tRNA modification; 5-methoxycarbonylmethyl-2-thiouridine-tRNA biosynthesis.</text>
</comment>
<dbReference type="GO" id="GO:0033588">
    <property type="term" value="C:elongator holoenzyme complex"/>
    <property type="evidence" value="ECO:0007669"/>
    <property type="project" value="InterPro"/>
</dbReference>
<dbReference type="GO" id="GO:0002098">
    <property type="term" value="P:tRNA wobble uridine modification"/>
    <property type="evidence" value="ECO:0007669"/>
    <property type="project" value="InterPro"/>
</dbReference>
<dbReference type="VEuPathDB" id="FungiDB:YALI0_C23386g"/>